<evidence type="ECO:0000313" key="5">
    <source>
        <dbReference type="Proteomes" id="UP000001258"/>
    </source>
</evidence>
<evidence type="ECO:0000259" key="3">
    <source>
        <dbReference type="Pfam" id="PF01557"/>
    </source>
</evidence>
<feature type="domain" description="Fumarylacetoacetase-like C-terminal" evidence="3">
    <location>
        <begin position="103"/>
        <end position="307"/>
    </location>
</feature>
<dbReference type="Pfam" id="PF01557">
    <property type="entry name" value="FAA_hydrolase"/>
    <property type="match status" value="1"/>
</dbReference>
<dbReference type="RefSeq" id="WP_010898158.1">
    <property type="nucleotide sequence ID" value="NC_002570.2"/>
</dbReference>
<reference evidence="4 5" key="1">
    <citation type="journal article" date="2000" name="Nucleic Acids Res.">
        <title>Complete genome sequence of the alkaliphilic bacterium Bacillus halodurans and genomic sequence comparison with Bacillus subtilis.</title>
        <authorList>
            <person name="Takami H."/>
            <person name="Nakasone K."/>
            <person name="Takaki Y."/>
            <person name="Maeno G."/>
            <person name="Sasaki R."/>
            <person name="Masui N."/>
            <person name="Fuji F."/>
            <person name="Hirama C."/>
            <person name="Nakamura Y."/>
            <person name="Ogasawara N."/>
            <person name="Kuhara S."/>
            <person name="Horikoshi K."/>
        </authorList>
    </citation>
    <scope>NUCLEOTIDE SEQUENCE [LARGE SCALE GENOMIC DNA]</scope>
    <source>
        <strain evidence="5">ATCC BAA-125 / DSM 18197 / FERM 7344 / JCM 9153 / C-125</strain>
    </source>
</reference>
<organism evidence="4 5">
    <name type="scientific">Halalkalibacterium halodurans (strain ATCC BAA-125 / DSM 18197 / FERM 7344 / JCM 9153 / C-125)</name>
    <name type="common">Bacillus halodurans</name>
    <dbReference type="NCBI Taxonomy" id="272558"/>
    <lineage>
        <taxon>Bacteria</taxon>
        <taxon>Bacillati</taxon>
        <taxon>Bacillota</taxon>
        <taxon>Bacilli</taxon>
        <taxon>Bacillales</taxon>
        <taxon>Bacillaceae</taxon>
        <taxon>Halalkalibacterium (ex Joshi et al. 2022)</taxon>
    </lineage>
</organism>
<dbReference type="eggNOG" id="COG0179">
    <property type="taxonomic scope" value="Bacteria"/>
</dbReference>
<dbReference type="AlphaFoldDB" id="Q9KBC8"/>
<dbReference type="PANTHER" id="PTHR42796">
    <property type="entry name" value="FUMARYLACETOACETATE HYDROLASE DOMAIN-CONTAINING PROTEIN 2A-RELATED"/>
    <property type="match status" value="1"/>
</dbReference>
<dbReference type="Proteomes" id="UP000001258">
    <property type="component" value="Chromosome"/>
</dbReference>
<protein>
    <submittedName>
        <fullName evidence="4">2-hydroxyhepta-2,4-diene-1,7-dioate isomerase</fullName>
    </submittedName>
</protein>
<dbReference type="SUPFAM" id="SSF56529">
    <property type="entry name" value="FAH"/>
    <property type="match status" value="1"/>
</dbReference>
<gene>
    <name evidence="4" type="ordered locus">BH2000</name>
</gene>
<comment type="similarity">
    <text evidence="1">Belongs to the FAH family.</text>
</comment>
<dbReference type="InterPro" id="IPR011234">
    <property type="entry name" value="Fumarylacetoacetase-like_C"/>
</dbReference>
<keyword evidence="5" id="KW-1185">Reference proteome</keyword>
<dbReference type="FunFam" id="3.90.850.10:FF:000002">
    <property type="entry name" value="2-hydroxyhepta-2,4-diene-1,7-dioate isomerase"/>
    <property type="match status" value="1"/>
</dbReference>
<dbReference type="InterPro" id="IPR036663">
    <property type="entry name" value="Fumarylacetoacetase_C_sf"/>
</dbReference>
<proteinExistence type="inferred from homology"/>
<dbReference type="STRING" id="272558.gene:10727898"/>
<keyword evidence="2" id="KW-0479">Metal-binding</keyword>
<dbReference type="Gene3D" id="3.90.850.10">
    <property type="entry name" value="Fumarylacetoacetase-like, C-terminal domain"/>
    <property type="match status" value="1"/>
</dbReference>
<dbReference type="GO" id="GO:0016853">
    <property type="term" value="F:isomerase activity"/>
    <property type="evidence" value="ECO:0007669"/>
    <property type="project" value="UniProtKB-KW"/>
</dbReference>
<name>Q9KBC8_HALH5</name>
<keyword evidence="4" id="KW-0413">Isomerase</keyword>
<dbReference type="GO" id="GO:0046872">
    <property type="term" value="F:metal ion binding"/>
    <property type="evidence" value="ECO:0007669"/>
    <property type="project" value="UniProtKB-KW"/>
</dbReference>
<dbReference type="KEGG" id="bha:BH2000"/>
<dbReference type="PANTHER" id="PTHR42796:SF4">
    <property type="entry name" value="FUMARYLACETOACETATE HYDROLASE DOMAIN-CONTAINING PROTEIN 2A"/>
    <property type="match status" value="1"/>
</dbReference>
<evidence type="ECO:0000256" key="2">
    <source>
        <dbReference type="ARBA" id="ARBA00022723"/>
    </source>
</evidence>
<evidence type="ECO:0000256" key="1">
    <source>
        <dbReference type="ARBA" id="ARBA00010211"/>
    </source>
</evidence>
<dbReference type="HOGENOM" id="CLU_028458_3_3_9"/>
<dbReference type="EMBL" id="BA000004">
    <property type="protein sequence ID" value="BAB05719.1"/>
    <property type="molecule type" value="Genomic_DNA"/>
</dbReference>
<dbReference type="OrthoDB" id="9805307at2"/>
<dbReference type="PIR" id="H83899">
    <property type="entry name" value="H83899"/>
</dbReference>
<sequence>MKIINYRSKDHVRIGCVIGNYVIDLNRAYAAMLEAQGLAKANEIADAVVPANSLSFLEGGEHTFLEASKAVQSIQKNELTPDQSKVFHEREVKKEAPILNSKKIICVGHNYREHILEMKREIPKYPVIFAKFANTIIGPEDNVPLPSITEQLDYEAELAFVIGKKAKDVAKEDALDYVAGYTIVNDITARDLQRRTIQWLQGKTLDGSLPMGPWLVTKDEIPNPHQLEITLSVNGEERQRSNTKNLVFSIQDLVVFLSGIMTLEPGDVVCTGTPGGVGVAREPQLFLQDGDVVRIELEKVGTLENRVKTVRSMAGVRGK</sequence>
<evidence type="ECO:0000313" key="4">
    <source>
        <dbReference type="EMBL" id="BAB05719.1"/>
    </source>
</evidence>
<dbReference type="GO" id="GO:0019752">
    <property type="term" value="P:carboxylic acid metabolic process"/>
    <property type="evidence" value="ECO:0007669"/>
    <property type="project" value="UniProtKB-ARBA"/>
</dbReference>
<accession>Q9KBC8</accession>
<dbReference type="InterPro" id="IPR051121">
    <property type="entry name" value="FAH"/>
</dbReference>